<keyword evidence="3 8" id="KW-0808">Transferase</keyword>
<dbReference type="GO" id="GO:0005886">
    <property type="term" value="C:plasma membrane"/>
    <property type="evidence" value="ECO:0007669"/>
    <property type="project" value="TreeGrafter"/>
</dbReference>
<dbReference type="Pfam" id="PF22621">
    <property type="entry name" value="CurL-like_PKS_C"/>
    <property type="match status" value="1"/>
</dbReference>
<accession>A0A5S4H3L6</accession>
<dbReference type="Pfam" id="PF00550">
    <property type="entry name" value="PP-binding"/>
    <property type="match status" value="1"/>
</dbReference>
<dbReference type="InterPro" id="IPR001227">
    <property type="entry name" value="Ac_transferase_dom_sf"/>
</dbReference>
<feature type="compositionally biased region" description="Low complexity" evidence="5">
    <location>
        <begin position="900"/>
        <end position="912"/>
    </location>
</feature>
<feature type="domain" description="Ketosynthase family 3 (KS3)" evidence="7">
    <location>
        <begin position="11"/>
        <end position="422"/>
    </location>
</feature>
<proteinExistence type="predicted"/>
<dbReference type="InterPro" id="IPR009081">
    <property type="entry name" value="PP-bd_ACP"/>
</dbReference>
<name>A0A5S4H3L6_9ACTN</name>
<dbReference type="PROSITE" id="PS52004">
    <property type="entry name" value="KS3_2"/>
    <property type="match status" value="1"/>
</dbReference>
<feature type="region of interest" description="Disordered" evidence="5">
    <location>
        <begin position="960"/>
        <end position="1006"/>
    </location>
</feature>
<evidence type="ECO:0000313" key="9">
    <source>
        <dbReference type="Proteomes" id="UP000306628"/>
    </source>
</evidence>
<dbReference type="InterPro" id="IPR020806">
    <property type="entry name" value="PKS_PP-bd"/>
</dbReference>
<feature type="region of interest" description="Disordered" evidence="5">
    <location>
        <begin position="890"/>
        <end position="912"/>
    </location>
</feature>
<sequence length="1087" mass="113341">MNRRNGQQKKPAEIAIIGIACRYPGVHGPRQFWRSLMSADDAIGKSPPQHSRWGRPQGGCLDAIDEFDAAFFDMAPREAQQADPQLRLFLETAWEAVEDAGVVPDRLAGTRTGVFVGQVTSNYWELLCRSTDPDIYSLVGSEFRASLPGRASFHLDLRGPSMSVDTACSASLAAVHLACQSIQLGESVMALAGGVNLALLPFEEEAFSDAGMLAADRRCKFGDAQADGFVRSEGVGVVMLKPLPHAIADGDRVYAVIRGSSVTNDGHSNGLLMTPSQTGQEHMLRHALDDAAIHPAQVDYVEAHGTGTPVGDEVELTALGNVLGEGRPPGRPCLVGSVKSNIGHTEAAAGVAGLIKAALCLHHQVVPPTLHVREPSASLGWNSSALELPTRARPLTRGDGPLVAGVSSFGITGTNVHVVLAEHVSAGHPEPAGAPVGGRHLFALSARSPETLRAAASQAADFLLPGGAGHGLGLADICHTATRRRKHHEHRLVAVGSTHEDLAAALLTHARGDDDADVAGTAPAAEAGGPVSGEVPGEAARIVFVFPGQGAQWTGMARDLLSDSPVFRAALRECSDAVEAETGWSVLDRLAGDTPLPPRARDVQPVLWAVQVALASLWSSMGVEPDLVIGHSMGEVAAVCAAGGLSVPDAAAVICRRSALTERISGRGAMLSAGLSPVEAQAVLAGFEDRVSVAAANGPACTVLSGERAALAEIAGKLDRAGVFHRRVAVDFASHSPQVDEVADDLGRALAGIRPVAGGVPVWSTMLDRVTDGACFDAAYWVRNLREPVRFASAVAGAAKEQPTVFVEISPHPILAGAVQDCLRHHGLTGTAVPSLRRGCESWPQLLESLASIHVAGGAVDWARLHPAGRPVSLPTYPWQRESYWFGRPDAAPPGPPRDPAAFPSAPSHHAPAVPVAQNAAGGRPAVPVELVGDLRLLGLEGPVTAELRNVSLQLVVRDDAADPGPQPQIGPAAQPAARPTAWPAAQPAARPAEQPAARPAARDGAQGGELAEWVMDQIARELSLPAARLNPRRCLHAMGLDSLMAARLAGRLRADAGVDVPTGLLLGERPLGDVLATIQSLARQAP</sequence>
<dbReference type="EMBL" id="VCKX01000001">
    <property type="protein sequence ID" value="TMR39843.1"/>
    <property type="molecule type" value="Genomic_DNA"/>
</dbReference>
<dbReference type="Pfam" id="PF00698">
    <property type="entry name" value="Acyl_transf_1"/>
    <property type="match status" value="1"/>
</dbReference>
<dbReference type="PROSITE" id="PS50075">
    <property type="entry name" value="CARRIER"/>
    <property type="match status" value="1"/>
</dbReference>
<dbReference type="PANTHER" id="PTHR43775:SF37">
    <property type="entry name" value="SI:DKEY-61P9.11"/>
    <property type="match status" value="1"/>
</dbReference>
<dbReference type="SUPFAM" id="SSF52151">
    <property type="entry name" value="FabD/lysophospholipase-like"/>
    <property type="match status" value="1"/>
</dbReference>
<dbReference type="Proteomes" id="UP000306628">
    <property type="component" value="Unassembled WGS sequence"/>
</dbReference>
<dbReference type="GO" id="GO:0004315">
    <property type="term" value="F:3-oxoacyl-[acyl-carrier-protein] synthase activity"/>
    <property type="evidence" value="ECO:0007669"/>
    <property type="project" value="InterPro"/>
</dbReference>
<dbReference type="InterPro" id="IPR014030">
    <property type="entry name" value="Ketoacyl_synth_N"/>
</dbReference>
<dbReference type="Pfam" id="PF02801">
    <property type="entry name" value="Ketoacyl-synt_C"/>
    <property type="match status" value="1"/>
</dbReference>
<dbReference type="InterPro" id="IPR018201">
    <property type="entry name" value="Ketoacyl_synth_AS"/>
</dbReference>
<dbReference type="SMART" id="SM00825">
    <property type="entry name" value="PKS_KS"/>
    <property type="match status" value="1"/>
</dbReference>
<keyword evidence="1" id="KW-0596">Phosphopantetheine</keyword>
<evidence type="ECO:0000313" key="8">
    <source>
        <dbReference type="EMBL" id="TMR39843.1"/>
    </source>
</evidence>
<dbReference type="PANTHER" id="PTHR43775">
    <property type="entry name" value="FATTY ACID SYNTHASE"/>
    <property type="match status" value="1"/>
</dbReference>
<evidence type="ECO:0000256" key="4">
    <source>
        <dbReference type="ARBA" id="ARBA00023315"/>
    </source>
</evidence>
<dbReference type="InterPro" id="IPR016039">
    <property type="entry name" value="Thiolase-like"/>
</dbReference>
<dbReference type="InterPro" id="IPR016035">
    <property type="entry name" value="Acyl_Trfase/lysoPLipase"/>
</dbReference>
<evidence type="ECO:0000256" key="2">
    <source>
        <dbReference type="ARBA" id="ARBA00022553"/>
    </source>
</evidence>
<dbReference type="InterPro" id="IPR020841">
    <property type="entry name" value="PKS_Beta-ketoAc_synthase_dom"/>
</dbReference>
<dbReference type="Gene3D" id="1.10.1200.10">
    <property type="entry name" value="ACP-like"/>
    <property type="match status" value="1"/>
</dbReference>
<dbReference type="FunFam" id="3.40.366.10:FF:000002">
    <property type="entry name" value="Probable polyketide synthase 2"/>
    <property type="match status" value="1"/>
</dbReference>
<evidence type="ECO:0000256" key="3">
    <source>
        <dbReference type="ARBA" id="ARBA00022679"/>
    </source>
</evidence>
<dbReference type="SMART" id="SM00827">
    <property type="entry name" value="PKS_AT"/>
    <property type="match status" value="1"/>
</dbReference>
<dbReference type="GO" id="GO:0006633">
    <property type="term" value="P:fatty acid biosynthetic process"/>
    <property type="evidence" value="ECO:0007669"/>
    <property type="project" value="InterPro"/>
</dbReference>
<dbReference type="GO" id="GO:0004312">
    <property type="term" value="F:fatty acid synthase activity"/>
    <property type="evidence" value="ECO:0007669"/>
    <property type="project" value="TreeGrafter"/>
</dbReference>
<protein>
    <submittedName>
        <fullName evidence="8">Acyltransferase domain-containing protein</fullName>
    </submittedName>
</protein>
<evidence type="ECO:0000256" key="5">
    <source>
        <dbReference type="SAM" id="MobiDB-lite"/>
    </source>
</evidence>
<keyword evidence="9" id="KW-1185">Reference proteome</keyword>
<dbReference type="GO" id="GO:0071770">
    <property type="term" value="P:DIM/DIP cell wall layer assembly"/>
    <property type="evidence" value="ECO:0007669"/>
    <property type="project" value="TreeGrafter"/>
</dbReference>
<dbReference type="GO" id="GO:0005737">
    <property type="term" value="C:cytoplasm"/>
    <property type="evidence" value="ECO:0007669"/>
    <property type="project" value="TreeGrafter"/>
</dbReference>
<dbReference type="SUPFAM" id="SSF47336">
    <property type="entry name" value="ACP-like"/>
    <property type="match status" value="1"/>
</dbReference>
<evidence type="ECO:0000259" key="7">
    <source>
        <dbReference type="PROSITE" id="PS52004"/>
    </source>
</evidence>
<dbReference type="Gene3D" id="3.30.70.3290">
    <property type="match status" value="1"/>
</dbReference>
<organism evidence="8 9">
    <name type="scientific">Nonomuraea zeae</name>
    <dbReference type="NCBI Taxonomy" id="1642303"/>
    <lineage>
        <taxon>Bacteria</taxon>
        <taxon>Bacillati</taxon>
        <taxon>Actinomycetota</taxon>
        <taxon>Actinomycetes</taxon>
        <taxon>Streptosporangiales</taxon>
        <taxon>Streptosporangiaceae</taxon>
        <taxon>Nonomuraea</taxon>
    </lineage>
</organism>
<dbReference type="SUPFAM" id="SSF53901">
    <property type="entry name" value="Thiolase-like"/>
    <property type="match status" value="1"/>
</dbReference>
<dbReference type="GO" id="GO:0031177">
    <property type="term" value="F:phosphopantetheine binding"/>
    <property type="evidence" value="ECO:0007669"/>
    <property type="project" value="InterPro"/>
</dbReference>
<dbReference type="InterPro" id="IPR014031">
    <property type="entry name" value="Ketoacyl_synth_C"/>
</dbReference>
<dbReference type="InterPro" id="IPR050091">
    <property type="entry name" value="PKS_NRPS_Biosynth_Enz"/>
</dbReference>
<feature type="domain" description="Carrier" evidence="6">
    <location>
        <begin position="1006"/>
        <end position="1083"/>
    </location>
</feature>
<dbReference type="SUPFAM" id="SSF55048">
    <property type="entry name" value="Probable ACP-binding domain of malonyl-CoA ACP transacylase"/>
    <property type="match status" value="1"/>
</dbReference>
<dbReference type="InterPro" id="IPR036736">
    <property type="entry name" value="ACP-like_sf"/>
</dbReference>
<dbReference type="Gene3D" id="3.40.366.10">
    <property type="entry name" value="Malonyl-Coenzyme A Acyl Carrier Protein, domain 2"/>
    <property type="match status" value="1"/>
</dbReference>
<dbReference type="InterPro" id="IPR006162">
    <property type="entry name" value="Ppantetheine_attach_site"/>
</dbReference>
<dbReference type="Gene3D" id="3.40.47.10">
    <property type="match status" value="1"/>
</dbReference>
<comment type="caution">
    <text evidence="8">The sequence shown here is derived from an EMBL/GenBank/DDBJ whole genome shotgun (WGS) entry which is preliminary data.</text>
</comment>
<keyword evidence="2" id="KW-0597">Phosphoprotein</keyword>
<feature type="compositionally biased region" description="Low complexity" evidence="5">
    <location>
        <begin position="968"/>
        <end position="1000"/>
    </location>
</feature>
<dbReference type="OrthoDB" id="4537517at2"/>
<evidence type="ECO:0000256" key="1">
    <source>
        <dbReference type="ARBA" id="ARBA00022450"/>
    </source>
</evidence>
<dbReference type="PROSITE" id="PS00012">
    <property type="entry name" value="PHOSPHOPANTETHEINE"/>
    <property type="match status" value="1"/>
</dbReference>
<dbReference type="Pfam" id="PF00109">
    <property type="entry name" value="ketoacyl-synt"/>
    <property type="match status" value="1"/>
</dbReference>
<dbReference type="RefSeq" id="WP_138687499.1">
    <property type="nucleotide sequence ID" value="NZ_JBHSAZ010000052.1"/>
</dbReference>
<dbReference type="CDD" id="cd00833">
    <property type="entry name" value="PKS"/>
    <property type="match status" value="1"/>
</dbReference>
<evidence type="ECO:0000259" key="6">
    <source>
        <dbReference type="PROSITE" id="PS50075"/>
    </source>
</evidence>
<dbReference type="InterPro" id="IPR016036">
    <property type="entry name" value="Malonyl_transacylase_ACP-bd"/>
</dbReference>
<dbReference type="PROSITE" id="PS00606">
    <property type="entry name" value="KS3_1"/>
    <property type="match status" value="1"/>
</dbReference>
<gene>
    <name evidence="8" type="ORF">ETD85_00235</name>
</gene>
<dbReference type="InterPro" id="IPR014043">
    <property type="entry name" value="Acyl_transferase_dom"/>
</dbReference>
<dbReference type="AlphaFoldDB" id="A0A5S4H3L6"/>
<dbReference type="SMART" id="SM00823">
    <property type="entry name" value="PKS_PP"/>
    <property type="match status" value="1"/>
</dbReference>
<keyword evidence="4 8" id="KW-0012">Acyltransferase</keyword>
<reference evidence="8 9" key="1">
    <citation type="submission" date="2019-05" db="EMBL/GenBank/DDBJ databases">
        <title>Draft genome sequence of Nonomuraea zeae DSM 100528.</title>
        <authorList>
            <person name="Saricaoglu S."/>
            <person name="Isik K."/>
        </authorList>
    </citation>
    <scope>NUCLEOTIDE SEQUENCE [LARGE SCALE GENOMIC DNA]</scope>
    <source>
        <strain evidence="8 9">DSM 100528</strain>
    </source>
</reference>